<evidence type="ECO:0000259" key="10">
    <source>
        <dbReference type="Pfam" id="PF08545"/>
    </source>
</evidence>
<dbReference type="GO" id="GO:0006633">
    <property type="term" value="P:fatty acid biosynthetic process"/>
    <property type="evidence" value="ECO:0007669"/>
    <property type="project" value="UniProtKB-UniRule"/>
</dbReference>
<keyword evidence="5 8" id="KW-0443">Lipid metabolism</keyword>
<accession>A0A1N6V8P4</accession>
<feature type="active site" evidence="8">
    <location>
        <position position="230"/>
    </location>
</feature>
<keyword evidence="4 8" id="KW-0276">Fatty acid metabolism</keyword>
<evidence type="ECO:0000256" key="7">
    <source>
        <dbReference type="ARBA" id="ARBA00023268"/>
    </source>
</evidence>
<dbReference type="EC" id="2.3.1.180" evidence="8"/>
<dbReference type="UniPathway" id="UPA00094"/>
<dbReference type="EMBL" id="FTMS01000014">
    <property type="protein sequence ID" value="SIQ74128.1"/>
    <property type="molecule type" value="Genomic_DNA"/>
</dbReference>
<evidence type="ECO:0000313" key="12">
    <source>
        <dbReference type="Proteomes" id="UP000186400"/>
    </source>
</evidence>
<dbReference type="STRING" id="159291.SAMN05920897_11419"/>
<dbReference type="HAMAP" id="MF_01815">
    <property type="entry name" value="FabH"/>
    <property type="match status" value="1"/>
</dbReference>
<name>A0A1N6V8P4_9SPIO</name>
<evidence type="ECO:0000259" key="9">
    <source>
        <dbReference type="Pfam" id="PF08541"/>
    </source>
</evidence>
<reference evidence="11 12" key="1">
    <citation type="submission" date="2017-01" db="EMBL/GenBank/DDBJ databases">
        <authorList>
            <person name="Mah S.A."/>
            <person name="Swanson W.J."/>
            <person name="Moy G.W."/>
            <person name="Vacquier V.D."/>
        </authorList>
    </citation>
    <scope>NUCLEOTIDE SEQUENCE [LARGE SCALE GENOMIC DNA]</scope>
    <source>
        <strain evidence="11 12">ASpG1</strain>
    </source>
</reference>
<dbReference type="CDD" id="cd00830">
    <property type="entry name" value="KAS_III"/>
    <property type="match status" value="1"/>
</dbReference>
<evidence type="ECO:0000256" key="8">
    <source>
        <dbReference type="HAMAP-Rule" id="MF_01815"/>
    </source>
</evidence>
<keyword evidence="12" id="KW-1185">Reference proteome</keyword>
<proteinExistence type="inferred from homology"/>
<dbReference type="Proteomes" id="UP000186400">
    <property type="component" value="Unassembled WGS sequence"/>
</dbReference>
<dbReference type="GO" id="GO:0005737">
    <property type="term" value="C:cytoplasm"/>
    <property type="evidence" value="ECO:0007669"/>
    <property type="project" value="UniProtKB-SubCell"/>
</dbReference>
<dbReference type="NCBIfam" id="TIGR00747">
    <property type="entry name" value="fabH"/>
    <property type="match status" value="1"/>
</dbReference>
<comment type="domain">
    <text evidence="8">The last Arg residue of the ACP-binding site is essential for the weak association between ACP/AcpP and FabH.</text>
</comment>
<protein>
    <recommendedName>
        <fullName evidence="8">Beta-ketoacyl-[acyl-carrier-protein] synthase III</fullName>
        <shortName evidence="8">Beta-ketoacyl-ACP synthase III</shortName>
        <shortName evidence="8">KAS III</shortName>
        <ecNumber evidence="8">2.3.1.180</ecNumber>
    </recommendedName>
    <alternativeName>
        <fullName evidence="8">3-oxoacyl-[acyl-carrier-protein] synthase 3</fullName>
    </alternativeName>
    <alternativeName>
        <fullName evidence="8">3-oxoacyl-[acyl-carrier-protein] synthase III</fullName>
    </alternativeName>
</protein>
<dbReference type="InterPro" id="IPR013747">
    <property type="entry name" value="ACP_syn_III_C"/>
</dbReference>
<evidence type="ECO:0000256" key="3">
    <source>
        <dbReference type="ARBA" id="ARBA00022679"/>
    </source>
</evidence>
<feature type="active site" evidence="8">
    <location>
        <position position="260"/>
    </location>
</feature>
<dbReference type="Gene3D" id="3.40.47.10">
    <property type="match status" value="1"/>
</dbReference>
<evidence type="ECO:0000256" key="1">
    <source>
        <dbReference type="ARBA" id="ARBA00008642"/>
    </source>
</evidence>
<gene>
    <name evidence="8" type="primary">fabH</name>
    <name evidence="11" type="ORF">SAMN05920897_11419</name>
</gene>
<dbReference type="GO" id="GO:0004315">
    <property type="term" value="F:3-oxoacyl-[acyl-carrier-protein] synthase activity"/>
    <property type="evidence" value="ECO:0007669"/>
    <property type="project" value="InterPro"/>
</dbReference>
<evidence type="ECO:0000256" key="6">
    <source>
        <dbReference type="ARBA" id="ARBA00023160"/>
    </source>
</evidence>
<comment type="similarity">
    <text evidence="1 8">Belongs to the thiolase-like superfamily. FabH family.</text>
</comment>
<keyword evidence="6 8" id="KW-0275">Fatty acid biosynthesis</keyword>
<comment type="catalytic activity">
    <reaction evidence="8">
        <text>malonyl-[ACP] + acetyl-CoA + H(+) = 3-oxobutanoyl-[ACP] + CO2 + CoA</text>
        <dbReference type="Rhea" id="RHEA:12080"/>
        <dbReference type="Rhea" id="RHEA-COMP:9623"/>
        <dbReference type="Rhea" id="RHEA-COMP:9625"/>
        <dbReference type="ChEBI" id="CHEBI:15378"/>
        <dbReference type="ChEBI" id="CHEBI:16526"/>
        <dbReference type="ChEBI" id="CHEBI:57287"/>
        <dbReference type="ChEBI" id="CHEBI:57288"/>
        <dbReference type="ChEBI" id="CHEBI:78449"/>
        <dbReference type="ChEBI" id="CHEBI:78450"/>
        <dbReference type="EC" id="2.3.1.180"/>
    </reaction>
</comment>
<evidence type="ECO:0000256" key="5">
    <source>
        <dbReference type="ARBA" id="ARBA00023098"/>
    </source>
</evidence>
<evidence type="ECO:0000256" key="4">
    <source>
        <dbReference type="ARBA" id="ARBA00022832"/>
    </source>
</evidence>
<dbReference type="AlphaFoldDB" id="A0A1N6V8P4"/>
<keyword evidence="7 8" id="KW-0511">Multifunctional enzyme</keyword>
<dbReference type="Pfam" id="PF08545">
    <property type="entry name" value="ACP_syn_III"/>
    <property type="match status" value="1"/>
</dbReference>
<feature type="domain" description="Beta-ketoacyl-[acyl-carrier-protein] synthase III N-terminal" evidence="10">
    <location>
        <begin position="83"/>
        <end position="162"/>
    </location>
</feature>
<comment type="function">
    <text evidence="8">Catalyzes the condensation reaction of fatty acid synthesis by the addition to an acyl acceptor of two carbons from malonyl-ACP. Catalyzes the first condensation reaction which initiates fatty acid synthesis and may therefore play a role in governing the total rate of fatty acid production. Possesses both acetoacetyl-ACP synthase and acetyl transacylase activities. Its substrate specificity determines the biosynthesis of branched-chain and/or straight-chain of fatty acids.</text>
</comment>
<dbReference type="Pfam" id="PF08541">
    <property type="entry name" value="ACP_syn_III_C"/>
    <property type="match status" value="1"/>
</dbReference>
<organism evidence="11 12">
    <name type="scientific">Alkalispirochaeta americana</name>
    <dbReference type="NCBI Taxonomy" id="159291"/>
    <lineage>
        <taxon>Bacteria</taxon>
        <taxon>Pseudomonadati</taxon>
        <taxon>Spirochaetota</taxon>
        <taxon>Spirochaetia</taxon>
        <taxon>Spirochaetales</taxon>
        <taxon>Spirochaetaceae</taxon>
        <taxon>Alkalispirochaeta</taxon>
    </lineage>
</organism>
<dbReference type="GO" id="GO:0033818">
    <property type="term" value="F:beta-ketoacyl-acyl-carrier-protein synthase III activity"/>
    <property type="evidence" value="ECO:0007669"/>
    <property type="project" value="UniProtKB-UniRule"/>
</dbReference>
<evidence type="ECO:0000256" key="2">
    <source>
        <dbReference type="ARBA" id="ARBA00022516"/>
    </source>
</evidence>
<keyword evidence="8" id="KW-0963">Cytoplasm</keyword>
<dbReference type="SUPFAM" id="SSF53901">
    <property type="entry name" value="Thiolase-like"/>
    <property type="match status" value="1"/>
</dbReference>
<feature type="domain" description="Beta-ketoacyl-[acyl-carrier-protein] synthase III C-terminal" evidence="9">
    <location>
        <begin position="214"/>
        <end position="303"/>
    </location>
</feature>
<keyword evidence="3 8" id="KW-0808">Transferase</keyword>
<dbReference type="InterPro" id="IPR013751">
    <property type="entry name" value="ACP_syn_III_N"/>
</dbReference>
<dbReference type="PANTHER" id="PTHR43091:SF1">
    <property type="entry name" value="BETA-KETOACYL-[ACYL-CARRIER-PROTEIN] SYNTHASE III, CHLOROPLASTIC"/>
    <property type="match status" value="1"/>
</dbReference>
<dbReference type="InterPro" id="IPR016039">
    <property type="entry name" value="Thiolase-like"/>
</dbReference>
<dbReference type="PANTHER" id="PTHR43091">
    <property type="entry name" value="3-OXOACYL-[ACYL-CARRIER-PROTEIN] SYNTHASE"/>
    <property type="match status" value="1"/>
</dbReference>
<comment type="subcellular location">
    <subcellularLocation>
        <location evidence="8">Cytoplasm</location>
    </subcellularLocation>
</comment>
<sequence>MVDTSDEWIFSHTGIRYRHIASEDQAASDLAVPAAKKAMAKAGVSPDDIDLILVATSTPDYPGLPSTACVLQEKLGIPSAGAMDLVAACSGFIYGLETARTYVAAGAARNVLVVGSEIYSRIVNWEDRGSSVLFGDGAGAAVVSVLSEGENRISPAILGSRGSGAESLCRLYGGTRHPYIPGVTPPEALLLQMDGKKVYTFAVAVIVQVIQDLLDQNGLTFSDLAYVVPHQANTRIIAAAAKRGGWDADRFYMNIEEYANTSAASIPLALDEMNEKGLLAPGDRVLCVGFGSGLTYGGTLITWG</sequence>
<feature type="region of interest" description="ACP-binding" evidence="8">
    <location>
        <begin position="231"/>
        <end position="235"/>
    </location>
</feature>
<feature type="active site" evidence="8">
    <location>
        <position position="89"/>
    </location>
</feature>
<dbReference type="NCBIfam" id="NF006829">
    <property type="entry name" value="PRK09352.1"/>
    <property type="match status" value="1"/>
</dbReference>
<comment type="pathway">
    <text evidence="8">Lipid metabolism; fatty acid biosynthesis.</text>
</comment>
<evidence type="ECO:0000313" key="11">
    <source>
        <dbReference type="EMBL" id="SIQ74128.1"/>
    </source>
</evidence>
<comment type="subunit">
    <text evidence="8">Homodimer.</text>
</comment>
<dbReference type="InterPro" id="IPR004655">
    <property type="entry name" value="FabH"/>
</dbReference>
<keyword evidence="8" id="KW-0012">Acyltransferase</keyword>
<keyword evidence="2 8" id="KW-0444">Lipid biosynthesis</keyword>